<reference evidence="14" key="1">
    <citation type="submission" date="2022-08" db="UniProtKB">
        <authorList>
            <consortium name="EnsemblMetazoa"/>
        </authorList>
    </citation>
    <scope>IDENTIFICATION</scope>
    <source>
        <strain evidence="14">Israel</strain>
    </source>
</reference>
<evidence type="ECO:0000256" key="12">
    <source>
        <dbReference type="SAM" id="Phobius"/>
    </source>
</evidence>
<feature type="transmembrane region" description="Helical" evidence="12">
    <location>
        <begin position="541"/>
        <end position="562"/>
    </location>
</feature>
<keyword evidence="6" id="KW-0297">G-protein coupled receptor</keyword>
<dbReference type="EMBL" id="AJVK01007975">
    <property type="status" value="NOT_ANNOTATED_CDS"/>
    <property type="molecule type" value="Genomic_DNA"/>
</dbReference>
<dbReference type="EMBL" id="AJVK01007977">
    <property type="status" value="NOT_ANNOTATED_CDS"/>
    <property type="molecule type" value="Genomic_DNA"/>
</dbReference>
<feature type="region of interest" description="Disordered" evidence="11">
    <location>
        <begin position="199"/>
        <end position="251"/>
    </location>
</feature>
<feature type="compositionally biased region" description="Basic and acidic residues" evidence="11">
    <location>
        <begin position="295"/>
        <end position="309"/>
    </location>
</feature>
<dbReference type="PANTHER" id="PTHR24248:SF199">
    <property type="entry name" value="IP13425P-RELATED"/>
    <property type="match status" value="1"/>
</dbReference>
<evidence type="ECO:0000256" key="8">
    <source>
        <dbReference type="ARBA" id="ARBA00023157"/>
    </source>
</evidence>
<proteinExistence type="inferred from homology"/>
<dbReference type="VEuPathDB" id="VectorBase:PPAI010318"/>
<dbReference type="SUPFAM" id="SSF81321">
    <property type="entry name" value="Family A G protein-coupled receptor-like"/>
    <property type="match status" value="1"/>
</dbReference>
<evidence type="ECO:0000256" key="1">
    <source>
        <dbReference type="ARBA" id="ARBA00004651"/>
    </source>
</evidence>
<keyword evidence="5 12" id="KW-1133">Transmembrane helix</keyword>
<accession>A0A1B0DP82</accession>
<feature type="transmembrane region" description="Helical" evidence="12">
    <location>
        <begin position="29"/>
        <end position="51"/>
    </location>
</feature>
<dbReference type="EMBL" id="AJVK01007976">
    <property type="status" value="NOT_ANNOTATED_CDS"/>
    <property type="molecule type" value="Genomic_DNA"/>
</dbReference>
<dbReference type="Gene3D" id="1.20.1070.10">
    <property type="entry name" value="Rhodopsin 7-helix transmembrane proteins"/>
    <property type="match status" value="2"/>
</dbReference>
<dbReference type="GO" id="GO:0071880">
    <property type="term" value="P:adenylate cyclase-activating adrenergic receptor signaling pathway"/>
    <property type="evidence" value="ECO:0007669"/>
    <property type="project" value="TreeGrafter"/>
</dbReference>
<feature type="compositionally biased region" description="Low complexity" evidence="11">
    <location>
        <begin position="440"/>
        <end position="456"/>
    </location>
</feature>
<name>A0A1B0DP82_PHLPP</name>
<dbReference type="EnsemblMetazoa" id="PPAI010318-RA">
    <property type="protein sequence ID" value="PPAI010318-PA"/>
    <property type="gene ID" value="PPAI010318"/>
</dbReference>
<feature type="transmembrane region" description="Helical" evidence="12">
    <location>
        <begin position="71"/>
        <end position="93"/>
    </location>
</feature>
<keyword evidence="8" id="KW-1015">Disulfide bond</keyword>
<comment type="similarity">
    <text evidence="2">Belongs to the G-protein coupled receptor 1 family.</text>
</comment>
<dbReference type="Pfam" id="PF00001">
    <property type="entry name" value="7tm_1"/>
    <property type="match status" value="2"/>
</dbReference>
<feature type="region of interest" description="Disordered" evidence="11">
    <location>
        <begin position="432"/>
        <end position="478"/>
    </location>
</feature>
<evidence type="ECO:0000256" key="7">
    <source>
        <dbReference type="ARBA" id="ARBA00023136"/>
    </source>
</evidence>
<keyword evidence="15" id="KW-1185">Reference proteome</keyword>
<organism evidence="14 15">
    <name type="scientific">Phlebotomus papatasi</name>
    <name type="common">Sandfly</name>
    <dbReference type="NCBI Taxonomy" id="29031"/>
    <lineage>
        <taxon>Eukaryota</taxon>
        <taxon>Metazoa</taxon>
        <taxon>Ecdysozoa</taxon>
        <taxon>Arthropoda</taxon>
        <taxon>Hexapoda</taxon>
        <taxon>Insecta</taxon>
        <taxon>Pterygota</taxon>
        <taxon>Neoptera</taxon>
        <taxon>Endopterygota</taxon>
        <taxon>Diptera</taxon>
        <taxon>Nematocera</taxon>
        <taxon>Psychodoidea</taxon>
        <taxon>Psychodidae</taxon>
        <taxon>Phlebotomus</taxon>
        <taxon>Phlebotomus</taxon>
    </lineage>
</organism>
<evidence type="ECO:0000256" key="6">
    <source>
        <dbReference type="ARBA" id="ARBA00023040"/>
    </source>
</evidence>
<dbReference type="GO" id="GO:0005886">
    <property type="term" value="C:plasma membrane"/>
    <property type="evidence" value="ECO:0007669"/>
    <property type="project" value="UniProtKB-SubCell"/>
</dbReference>
<dbReference type="GO" id="GO:0043410">
    <property type="term" value="P:positive regulation of MAPK cascade"/>
    <property type="evidence" value="ECO:0007669"/>
    <property type="project" value="TreeGrafter"/>
</dbReference>
<feature type="domain" description="G-protein coupled receptors family 1 profile" evidence="13">
    <location>
        <begin position="1"/>
        <end position="589"/>
    </location>
</feature>
<feature type="compositionally biased region" description="Polar residues" evidence="11">
    <location>
        <begin position="211"/>
        <end position="229"/>
    </location>
</feature>
<dbReference type="InterPro" id="IPR000276">
    <property type="entry name" value="GPCR_Rhodpsn"/>
</dbReference>
<feature type="region of interest" description="Disordered" evidence="11">
    <location>
        <begin position="295"/>
        <end position="335"/>
    </location>
</feature>
<dbReference type="InterPro" id="IPR017452">
    <property type="entry name" value="GPCR_Rhodpsn_7TM"/>
</dbReference>
<dbReference type="Proteomes" id="UP000092462">
    <property type="component" value="Unassembled WGS sequence"/>
</dbReference>
<keyword evidence="10" id="KW-0807">Transducer</keyword>
<keyword evidence="4 12" id="KW-0812">Transmembrane</keyword>
<sequence length="589" mass="65940">MHLCTISVDRYLSLRYPMRFGRNKTRRRVILKIVFVWLLSIAMSLPLSLMYSKNHASVLVDGTCQIPDPVYKLVGSIVCFYIPLGVMLLTYCLTVRLLARQRQNLGGCTTGNTGWASGWLGQTPALERRCTWRRLLKTSLPSTPNHAHSAASTDTELSTLDNHELWLPDSSIPEPTPSTMTALHQFGAEMLKLSRGLESVGSAKSNEQKNDISIATNEEKITSTSTNSQEKGEADQYHPKIRKRRASASTWTIRKSSNASFPRKRFNSLPRCSLLMNDKNEFYELFIKEIRNNKERKSRLDSENTHKSFSDGVQQSEYNETEPEEDNSQTAHLKLPPPCTCPYFGDKPRHLQHNLKPTEVKIISTSVNFRSATTLSDSRNIDIDAIPTLSSSSATILTSTSSTKSLSTLPTTSSTTPMRKLSYSKSNSIVTWDSRRNQRRGSSFGSSGTRTSLLLTPTKIPLSSGGSHLRRSATLRQSSHLTDTSLANLIDRKSPKNPSSPCLLQRTATIRSHHSRNSSVVSRNSSRHGRIIRLEQKATKVLGVVFFTFVILWAPFFVLNLLPTVCSHCESNISHWVFDIVTWLGYASS</sequence>
<evidence type="ECO:0000313" key="14">
    <source>
        <dbReference type="EnsemblMetazoa" id="PPAI010318-PA"/>
    </source>
</evidence>
<keyword evidence="7 12" id="KW-0472">Membrane</keyword>
<evidence type="ECO:0000256" key="2">
    <source>
        <dbReference type="ARBA" id="ARBA00010663"/>
    </source>
</evidence>
<evidence type="ECO:0000256" key="4">
    <source>
        <dbReference type="ARBA" id="ARBA00022692"/>
    </source>
</evidence>
<evidence type="ECO:0000256" key="5">
    <source>
        <dbReference type="ARBA" id="ARBA00022989"/>
    </source>
</evidence>
<evidence type="ECO:0000256" key="10">
    <source>
        <dbReference type="ARBA" id="ARBA00023224"/>
    </source>
</evidence>
<keyword evidence="3" id="KW-1003">Cell membrane</keyword>
<dbReference type="GO" id="GO:0004993">
    <property type="term" value="F:G protein-coupled serotonin receptor activity"/>
    <property type="evidence" value="ECO:0007669"/>
    <property type="project" value="UniProtKB-ARBA"/>
</dbReference>
<evidence type="ECO:0000256" key="3">
    <source>
        <dbReference type="ARBA" id="ARBA00022475"/>
    </source>
</evidence>
<dbReference type="PROSITE" id="PS50262">
    <property type="entry name" value="G_PROTEIN_RECEP_F1_2"/>
    <property type="match status" value="1"/>
</dbReference>
<evidence type="ECO:0000256" key="11">
    <source>
        <dbReference type="SAM" id="MobiDB-lite"/>
    </source>
</evidence>
<evidence type="ECO:0000313" key="15">
    <source>
        <dbReference type="Proteomes" id="UP000092462"/>
    </source>
</evidence>
<evidence type="ECO:0000259" key="13">
    <source>
        <dbReference type="PROSITE" id="PS50262"/>
    </source>
</evidence>
<dbReference type="PRINTS" id="PR00237">
    <property type="entry name" value="GPCRRHODOPSN"/>
</dbReference>
<dbReference type="AlphaFoldDB" id="A0A1B0DP82"/>
<evidence type="ECO:0000256" key="9">
    <source>
        <dbReference type="ARBA" id="ARBA00023170"/>
    </source>
</evidence>
<comment type="subcellular location">
    <subcellularLocation>
        <location evidence="1">Cell membrane</location>
        <topology evidence="1">Multi-pass membrane protein</topology>
    </subcellularLocation>
</comment>
<dbReference type="PANTHER" id="PTHR24248">
    <property type="entry name" value="ADRENERGIC RECEPTOR-RELATED G-PROTEIN COUPLED RECEPTOR"/>
    <property type="match status" value="1"/>
</dbReference>
<keyword evidence="9" id="KW-0675">Receptor</keyword>
<protein>
    <recommendedName>
        <fullName evidence="13">G-protein coupled receptors family 1 profile domain-containing protein</fullName>
    </recommendedName>
</protein>